<dbReference type="RefSeq" id="WP_092749515.1">
    <property type="nucleotide sequence ID" value="NZ_FMYL01000011.1"/>
</dbReference>
<accession>A0A1G6JGA9</accession>
<evidence type="ECO:0000313" key="10">
    <source>
        <dbReference type="Proteomes" id="UP000242501"/>
    </source>
</evidence>
<dbReference type="GO" id="GO:0008237">
    <property type="term" value="F:metallopeptidase activity"/>
    <property type="evidence" value="ECO:0007669"/>
    <property type="project" value="UniProtKB-KW"/>
</dbReference>
<organism evidence="9 10">
    <name type="scientific">Acinetobacter boissieri</name>
    <dbReference type="NCBI Taxonomy" id="1219383"/>
    <lineage>
        <taxon>Bacteria</taxon>
        <taxon>Pseudomonadati</taxon>
        <taxon>Pseudomonadota</taxon>
        <taxon>Gammaproteobacteria</taxon>
        <taxon>Moraxellales</taxon>
        <taxon>Moraxellaceae</taxon>
        <taxon>Acinetobacter</taxon>
    </lineage>
</organism>
<keyword evidence="6" id="KW-0732">Signal</keyword>
<dbReference type="STRING" id="1219383.SAMN05421733_1111"/>
<feature type="signal peptide" evidence="6">
    <location>
        <begin position="1"/>
        <end position="22"/>
    </location>
</feature>
<dbReference type="AlphaFoldDB" id="A0A1G6JGA9"/>
<dbReference type="GO" id="GO:0046872">
    <property type="term" value="F:metal ion binding"/>
    <property type="evidence" value="ECO:0007669"/>
    <property type="project" value="InterPro"/>
</dbReference>
<evidence type="ECO:0000259" key="7">
    <source>
        <dbReference type="Pfam" id="PF00675"/>
    </source>
</evidence>
<dbReference type="InterPro" id="IPR050626">
    <property type="entry name" value="Peptidase_M16"/>
</dbReference>
<dbReference type="Proteomes" id="UP000242501">
    <property type="component" value="Unassembled WGS sequence"/>
</dbReference>
<evidence type="ECO:0000256" key="5">
    <source>
        <dbReference type="ARBA" id="ARBA00023049"/>
    </source>
</evidence>
<dbReference type="Pfam" id="PF00675">
    <property type="entry name" value="Peptidase_M16"/>
    <property type="match status" value="1"/>
</dbReference>
<evidence type="ECO:0000256" key="4">
    <source>
        <dbReference type="ARBA" id="ARBA00022833"/>
    </source>
</evidence>
<dbReference type="InterPro" id="IPR007863">
    <property type="entry name" value="Peptidase_M16_C"/>
</dbReference>
<dbReference type="Pfam" id="PF05193">
    <property type="entry name" value="Peptidase_M16_C"/>
    <property type="match status" value="1"/>
</dbReference>
<evidence type="ECO:0000256" key="6">
    <source>
        <dbReference type="SAM" id="SignalP"/>
    </source>
</evidence>
<dbReference type="GO" id="GO:0006508">
    <property type="term" value="P:proteolysis"/>
    <property type="evidence" value="ECO:0007669"/>
    <property type="project" value="UniProtKB-KW"/>
</dbReference>
<comment type="similarity">
    <text evidence="1">Belongs to the peptidase M16 family.</text>
</comment>
<evidence type="ECO:0000313" key="9">
    <source>
        <dbReference type="EMBL" id="SDC16966.1"/>
    </source>
</evidence>
<keyword evidence="2 9" id="KW-0645">Protease</keyword>
<feature type="domain" description="Peptidase M16 N-terminal" evidence="7">
    <location>
        <begin position="53"/>
        <end position="164"/>
    </location>
</feature>
<reference evidence="10" key="1">
    <citation type="submission" date="2016-09" db="EMBL/GenBank/DDBJ databases">
        <authorList>
            <person name="Varghese N."/>
            <person name="Submissions S."/>
        </authorList>
    </citation>
    <scope>NUCLEOTIDE SEQUENCE [LARGE SCALE GENOMIC DNA]</scope>
    <source>
        <strain evidence="10">ANC 4422</strain>
    </source>
</reference>
<dbReference type="PANTHER" id="PTHR43690:SF17">
    <property type="entry name" value="PROTEIN YHJJ"/>
    <property type="match status" value="1"/>
</dbReference>
<evidence type="ECO:0000256" key="2">
    <source>
        <dbReference type="ARBA" id="ARBA00022670"/>
    </source>
</evidence>
<proteinExistence type="inferred from homology"/>
<dbReference type="InterPro" id="IPR011249">
    <property type="entry name" value="Metalloenz_LuxS/M16"/>
</dbReference>
<dbReference type="OrthoDB" id="9811314at2"/>
<dbReference type="InterPro" id="IPR011765">
    <property type="entry name" value="Pept_M16_N"/>
</dbReference>
<keyword evidence="5" id="KW-0482">Metalloprotease</keyword>
<dbReference type="Gene3D" id="3.30.830.10">
    <property type="entry name" value="Metalloenzyme, LuxS/M16 peptidase-like"/>
    <property type="match status" value="4"/>
</dbReference>
<dbReference type="EMBL" id="FMYL01000011">
    <property type="protein sequence ID" value="SDC16966.1"/>
    <property type="molecule type" value="Genomic_DNA"/>
</dbReference>
<name>A0A1G6JGA9_9GAMM</name>
<keyword evidence="10" id="KW-1185">Reference proteome</keyword>
<gene>
    <name evidence="9" type="ORF">SAMN05421733_1111</name>
</gene>
<keyword evidence="4" id="KW-0862">Zinc</keyword>
<sequence>MLKPLPYITAVVVLVLSTVNHASLTPQSPLPKMSTGTLENGLRYTIVPLTNQGNRIDIRLQVNAGALEQTPEQNGVAHMVEHMVFHHSTLLNMGVAKYLQQQGWQRGKHYNAVTNHERTMFMMSPPNGKASLDLSLKALSEMAYASQFNQQELDQERAIILEEWRGKLGVADRMNEQRMQAIRKDSLYTERSVIGTEQSIKNMPLVQLQQFYHTWYIPQNMQILVMGDVNFEQVRVKIKQYFAVGSTKKPAEKPSYDVALKKQLRIVQLQDSESGSSQISYIYRFTDHLAKENNLRGLRQRLLQQIALDVLTQQVRQQAKALSGPISNLVVRKSDIGPNSFAVGIFADVVPQEHQQALPILLEEIARLQQNQFPDSLIANIKQDIRNTAENMLKQPEQREFSDWVRKIVPLWQQNQDYLGSVYIGQQALQLLPSITSQEVNQKIQIWLQSPDQLLQYSAPGMTHLTLPQVDDVLQLQQHYQQQPLVFTSPNTSVTPQLTIKTYHGNIQTQSKDEQLPSSQVWTLSNGDRIVWLKTDLAKDKVYFTAQSNAGFLRQDLNPWQAQITTQLLSQTGPEQWQPEQFQAWKKQYNTQFSIEQQPQQLIFSGQAAANHIKPLLQIYTATQQNLLFNEQALTSSASTLMRKKALAHTSVSAKKNQDIQQLRFEQHMVEPSLDELKQLKPSALTQQWNKMRIAPVTFYILTAQDPQNYQADIERYLAGIERQKNAVQTPYPIQKHGVLKKVAAINIEPRAEIKAWSQSQQIWKPEIAMQISIVRNLADKYLKQALRDQMQGIYRMRVNSELDDKNNLIKTDISFTTAPERADELWQQTLMTLKQLPHLISQQDIQEQIKTFQDSEKMKAVDINTLQKRLILSHEHFENGHYVEQASQLTQYIDENTIRHLAEQIFNQQNYALYITTPQIEDSKSQKGLAYTHE</sequence>
<protein>
    <submittedName>
        <fullName evidence="9">Zinc protease</fullName>
    </submittedName>
</protein>
<keyword evidence="3" id="KW-0378">Hydrolase</keyword>
<dbReference type="SUPFAM" id="SSF63411">
    <property type="entry name" value="LuxS/MPP-like metallohydrolase"/>
    <property type="match status" value="3"/>
</dbReference>
<feature type="domain" description="Peptidase M16 C-terminal" evidence="8">
    <location>
        <begin position="207"/>
        <end position="383"/>
    </location>
</feature>
<feature type="chain" id="PRO_5017447935" evidence="6">
    <location>
        <begin position="23"/>
        <end position="935"/>
    </location>
</feature>
<evidence type="ECO:0000259" key="8">
    <source>
        <dbReference type="Pfam" id="PF05193"/>
    </source>
</evidence>
<evidence type="ECO:0000256" key="1">
    <source>
        <dbReference type="ARBA" id="ARBA00007261"/>
    </source>
</evidence>
<evidence type="ECO:0000256" key="3">
    <source>
        <dbReference type="ARBA" id="ARBA00022801"/>
    </source>
</evidence>
<dbReference type="PANTHER" id="PTHR43690">
    <property type="entry name" value="NARDILYSIN"/>
    <property type="match status" value="1"/>
</dbReference>